<dbReference type="AlphaFoldDB" id="A0A819Z4N9"/>
<name>A0A819Z4N9_9BILA</name>
<accession>A0A819Z4N9</accession>
<evidence type="ECO:0000313" key="2">
    <source>
        <dbReference type="Proteomes" id="UP000663881"/>
    </source>
</evidence>
<gene>
    <name evidence="1" type="ORF">OKA104_LOCUS39351</name>
</gene>
<comment type="caution">
    <text evidence="1">The sequence shown here is derived from an EMBL/GenBank/DDBJ whole genome shotgun (WGS) entry which is preliminary data.</text>
</comment>
<evidence type="ECO:0000313" key="1">
    <source>
        <dbReference type="EMBL" id="CAF4171231.1"/>
    </source>
</evidence>
<dbReference type="EMBL" id="CAJOAY010007662">
    <property type="protein sequence ID" value="CAF4171231.1"/>
    <property type="molecule type" value="Genomic_DNA"/>
</dbReference>
<protein>
    <submittedName>
        <fullName evidence="1">Uncharacterized protein</fullName>
    </submittedName>
</protein>
<feature type="non-terminal residue" evidence="1">
    <location>
        <position position="1"/>
    </location>
</feature>
<organism evidence="1 2">
    <name type="scientific">Adineta steineri</name>
    <dbReference type="NCBI Taxonomy" id="433720"/>
    <lineage>
        <taxon>Eukaryota</taxon>
        <taxon>Metazoa</taxon>
        <taxon>Spiralia</taxon>
        <taxon>Gnathifera</taxon>
        <taxon>Rotifera</taxon>
        <taxon>Eurotatoria</taxon>
        <taxon>Bdelloidea</taxon>
        <taxon>Adinetida</taxon>
        <taxon>Adinetidae</taxon>
        <taxon>Adineta</taxon>
    </lineage>
</organism>
<reference evidence="1" key="1">
    <citation type="submission" date="2021-02" db="EMBL/GenBank/DDBJ databases">
        <authorList>
            <person name="Nowell W R."/>
        </authorList>
    </citation>
    <scope>NUCLEOTIDE SEQUENCE</scope>
</reference>
<dbReference type="Proteomes" id="UP000663881">
    <property type="component" value="Unassembled WGS sequence"/>
</dbReference>
<proteinExistence type="predicted"/>
<sequence>YRNSSIKEMASSITIKEQDNESKLQILNLLIESTTDENKCIHHYIERANVSFNMEQWNDVIDNINYLEKKNVVDDKLLIMKWKSMVHYEIQKVRNLMKNELGVKLLDNIDYVNLYTNINKDNIDDMLNKKQLKNHGASKKKEYNM</sequence>